<accession>A0A430AW29</accession>
<protein>
    <submittedName>
        <fullName evidence="1">Uncharacterized protein</fullName>
    </submittedName>
</protein>
<dbReference type="Proteomes" id="UP000287605">
    <property type="component" value="Unassembled WGS sequence"/>
</dbReference>
<name>A0A430AW29_9ENTE</name>
<proteinExistence type="predicted"/>
<evidence type="ECO:0000313" key="1">
    <source>
        <dbReference type="EMBL" id="RSU12261.1"/>
    </source>
</evidence>
<sequence length="120" mass="14476">MRKTNSQIRKERIKKREVHIRKNSHGISNWSEKYVKEVLDRNNIKDFSIKDGSQCIVIKTSFGYWYIEHDNKVVTLKHSNFSNHDNNEKLRGGYHKQDVFFTLNQCLEYIIKHDNFKGYR</sequence>
<comment type="caution">
    <text evidence="1">The sequence shown here is derived from an EMBL/GenBank/DDBJ whole genome shotgun (WGS) entry which is preliminary data.</text>
</comment>
<gene>
    <name evidence="1" type="ORF">CBF29_06585</name>
</gene>
<dbReference type="EMBL" id="NGKA01000008">
    <property type="protein sequence ID" value="RSU12261.1"/>
    <property type="molecule type" value="Genomic_DNA"/>
</dbReference>
<keyword evidence="2" id="KW-1185">Reference proteome</keyword>
<reference evidence="1 2" key="1">
    <citation type="submission" date="2017-05" db="EMBL/GenBank/DDBJ databases">
        <title>Vagococcus spp. assemblies.</title>
        <authorList>
            <person name="Gulvik C.A."/>
        </authorList>
    </citation>
    <scope>NUCLEOTIDE SEQUENCE [LARGE SCALE GENOMIC DNA]</scope>
    <source>
        <strain evidence="1 2">CCUG 51432</strain>
    </source>
</reference>
<dbReference type="AlphaFoldDB" id="A0A430AW29"/>
<evidence type="ECO:0000313" key="2">
    <source>
        <dbReference type="Proteomes" id="UP000287605"/>
    </source>
</evidence>
<dbReference type="RefSeq" id="WP_126808704.1">
    <property type="nucleotide sequence ID" value="NZ_NGKA01000008.1"/>
</dbReference>
<organism evidence="1 2">
    <name type="scientific">Vagococcus elongatus</name>
    <dbReference type="NCBI Taxonomy" id="180344"/>
    <lineage>
        <taxon>Bacteria</taxon>
        <taxon>Bacillati</taxon>
        <taxon>Bacillota</taxon>
        <taxon>Bacilli</taxon>
        <taxon>Lactobacillales</taxon>
        <taxon>Enterococcaceae</taxon>
        <taxon>Vagococcus</taxon>
    </lineage>
</organism>